<evidence type="ECO:0000256" key="2">
    <source>
        <dbReference type="ARBA" id="ARBA00022692"/>
    </source>
</evidence>
<feature type="transmembrane region" description="Helical" evidence="5">
    <location>
        <begin position="114"/>
        <end position="134"/>
    </location>
</feature>
<feature type="transmembrane region" description="Helical" evidence="5">
    <location>
        <begin position="337"/>
        <end position="360"/>
    </location>
</feature>
<dbReference type="Proteomes" id="UP000240535">
    <property type="component" value="Unassembled WGS sequence"/>
</dbReference>
<dbReference type="EMBL" id="PDHH01000005">
    <property type="protein sequence ID" value="PSM51723.1"/>
    <property type="molecule type" value="Genomic_DNA"/>
</dbReference>
<feature type="transmembrane region" description="Helical" evidence="5">
    <location>
        <begin position="372"/>
        <end position="389"/>
    </location>
</feature>
<organism evidence="7 8">
    <name type="scientific">Campylobacter blaseri</name>
    <dbReference type="NCBI Taxonomy" id="2042961"/>
    <lineage>
        <taxon>Bacteria</taxon>
        <taxon>Pseudomonadati</taxon>
        <taxon>Campylobacterota</taxon>
        <taxon>Epsilonproteobacteria</taxon>
        <taxon>Campylobacterales</taxon>
        <taxon>Campylobacteraceae</taxon>
        <taxon>Campylobacter</taxon>
    </lineage>
</organism>
<keyword evidence="4 5" id="KW-0472">Membrane</keyword>
<evidence type="ECO:0000256" key="4">
    <source>
        <dbReference type="ARBA" id="ARBA00023136"/>
    </source>
</evidence>
<protein>
    <recommendedName>
        <fullName evidence="6">O-antigen ligase-related domain-containing protein</fullName>
    </recommendedName>
</protein>
<feature type="transmembrane region" description="Helical" evidence="5">
    <location>
        <begin position="234"/>
        <end position="252"/>
    </location>
</feature>
<dbReference type="AlphaFoldDB" id="A0A2P8QZP7"/>
<feature type="transmembrane region" description="Helical" evidence="5">
    <location>
        <begin position="90"/>
        <end position="107"/>
    </location>
</feature>
<feature type="transmembrane region" description="Helical" evidence="5">
    <location>
        <begin position="187"/>
        <end position="205"/>
    </location>
</feature>
<proteinExistence type="predicted"/>
<comment type="caution">
    <text evidence="7">The sequence shown here is derived from an EMBL/GenBank/DDBJ whole genome shotgun (WGS) entry which is preliminary data.</text>
</comment>
<evidence type="ECO:0000313" key="8">
    <source>
        <dbReference type="Proteomes" id="UP000240535"/>
    </source>
</evidence>
<dbReference type="InterPro" id="IPR007016">
    <property type="entry name" value="O-antigen_ligase-rel_domated"/>
</dbReference>
<feature type="transmembrane region" description="Helical" evidence="5">
    <location>
        <begin position="211"/>
        <end position="227"/>
    </location>
</feature>
<keyword evidence="3 5" id="KW-1133">Transmembrane helix</keyword>
<dbReference type="InterPro" id="IPR051533">
    <property type="entry name" value="WaaL-like"/>
</dbReference>
<comment type="subcellular location">
    <subcellularLocation>
        <location evidence="1">Membrane</location>
        <topology evidence="1">Multi-pass membrane protein</topology>
    </subcellularLocation>
</comment>
<feature type="transmembrane region" description="Helical" evidence="5">
    <location>
        <begin position="395"/>
        <end position="413"/>
    </location>
</feature>
<dbReference type="PANTHER" id="PTHR37422:SF17">
    <property type="entry name" value="O-ANTIGEN LIGASE"/>
    <property type="match status" value="1"/>
</dbReference>
<keyword evidence="2 5" id="KW-0812">Transmembrane</keyword>
<reference evidence="8" key="1">
    <citation type="submission" date="2017-10" db="EMBL/GenBank/DDBJ databases">
        <title>Campylobacter species from seals.</title>
        <authorList>
            <person name="Gilbert M.J."/>
            <person name="Zomer A.L."/>
            <person name="Timmerman A.J."/>
            <person name="Duim B."/>
            <person name="Wagenaar J.A."/>
        </authorList>
    </citation>
    <scope>NUCLEOTIDE SEQUENCE [LARGE SCALE GENOMIC DNA]</scope>
    <source>
        <strain evidence="8">17S00004-5</strain>
    </source>
</reference>
<evidence type="ECO:0000256" key="5">
    <source>
        <dbReference type="SAM" id="Phobius"/>
    </source>
</evidence>
<gene>
    <name evidence="7" type="ORF">CQ405_06225</name>
</gene>
<dbReference type="Pfam" id="PF04932">
    <property type="entry name" value="Wzy_C"/>
    <property type="match status" value="1"/>
</dbReference>
<dbReference type="PANTHER" id="PTHR37422">
    <property type="entry name" value="TEICHURONIC ACID BIOSYNTHESIS PROTEIN TUAE"/>
    <property type="match status" value="1"/>
</dbReference>
<feature type="transmembrane region" description="Helical" evidence="5">
    <location>
        <begin position="154"/>
        <end position="175"/>
    </location>
</feature>
<sequence length="420" mass="48778">MVSIAFNLQKSNRINFEKIYYYLILFLAFASPLSKALNSFNIILLSLVWLIEGDFRRKFKMIKSSNLLLCLMAFLILITISLTYSNLELSLGYFKKYCYLLLIIVIATSVKKEWIGSIITAFLCGMLITEIYALSPLVFDFESSIKTSKIDAQFFNPTMLSIQYSIFLAFCAIIIIEKIFNIKKLNYKTILMFMFLCTTLLNLFLSYSRTGQLIFFVLLIFWTIYRFKINYKAIIALAIALILIFVLAFNYVDNFKKVVKKTENEIALLKKGNFNSSNGIRIALNILSIEVIKDNPFFGVGLGDYEEEYKKLLKKDEFAYMSNIRGFIEKNSPHNQYTFIAMQVGLIGLMVFLLIIYECFRALRRIENEEQRTVFLFFILTFLIAFLTDNQLTGQTTRTLFIIFIGVFSVVSINHKDEKH</sequence>
<evidence type="ECO:0000313" key="7">
    <source>
        <dbReference type="EMBL" id="PSM51723.1"/>
    </source>
</evidence>
<dbReference type="GO" id="GO:0016020">
    <property type="term" value="C:membrane"/>
    <property type="evidence" value="ECO:0007669"/>
    <property type="project" value="UniProtKB-SubCell"/>
</dbReference>
<keyword evidence="8" id="KW-1185">Reference proteome</keyword>
<evidence type="ECO:0000256" key="3">
    <source>
        <dbReference type="ARBA" id="ARBA00022989"/>
    </source>
</evidence>
<feature type="transmembrane region" description="Helical" evidence="5">
    <location>
        <begin position="20"/>
        <end position="45"/>
    </location>
</feature>
<evidence type="ECO:0000256" key="1">
    <source>
        <dbReference type="ARBA" id="ARBA00004141"/>
    </source>
</evidence>
<evidence type="ECO:0000259" key="6">
    <source>
        <dbReference type="Pfam" id="PF04932"/>
    </source>
</evidence>
<feature type="transmembrane region" description="Helical" evidence="5">
    <location>
        <begin position="66"/>
        <end position="84"/>
    </location>
</feature>
<feature type="domain" description="O-antigen ligase-related" evidence="6">
    <location>
        <begin position="197"/>
        <end position="353"/>
    </location>
</feature>
<accession>A0A2P8QZP7</accession>
<name>A0A2P8QZP7_9BACT</name>